<dbReference type="EMBL" id="UFSZ01000001">
    <property type="protein sequence ID" value="SUV18734.1"/>
    <property type="molecule type" value="Genomic_DNA"/>
</dbReference>
<dbReference type="SUPFAM" id="SSF47413">
    <property type="entry name" value="lambda repressor-like DNA-binding domains"/>
    <property type="match status" value="1"/>
</dbReference>
<dbReference type="GO" id="GO:0003677">
    <property type="term" value="F:DNA binding"/>
    <property type="evidence" value="ECO:0007669"/>
    <property type="project" value="UniProtKB-KW"/>
</dbReference>
<protein>
    <submittedName>
        <fullName evidence="3 4">Transcriptional regulator</fullName>
    </submittedName>
</protein>
<dbReference type="Proteomes" id="UP000255295">
    <property type="component" value="Unassembled WGS sequence"/>
</dbReference>
<dbReference type="EMBL" id="CP019980">
    <property type="protein sequence ID" value="AVK95581.1"/>
    <property type="molecule type" value="Genomic_DNA"/>
</dbReference>
<accession>A0A2S0JWX0</accession>
<keyword evidence="1" id="KW-0238">DNA-binding</keyword>
<evidence type="ECO:0000259" key="2">
    <source>
        <dbReference type="PROSITE" id="PS50943"/>
    </source>
</evidence>
<evidence type="ECO:0000313" key="4">
    <source>
        <dbReference type="EMBL" id="SUV18734.1"/>
    </source>
</evidence>
<dbReference type="InterPro" id="IPR001387">
    <property type="entry name" value="Cro/C1-type_HTH"/>
</dbReference>
<dbReference type="Gene3D" id="1.10.260.40">
    <property type="entry name" value="lambda repressor-like DNA-binding domains"/>
    <property type="match status" value="1"/>
</dbReference>
<evidence type="ECO:0000256" key="1">
    <source>
        <dbReference type="ARBA" id="ARBA00023125"/>
    </source>
</evidence>
<dbReference type="Proteomes" id="UP000238825">
    <property type="component" value="Chromosome"/>
</dbReference>
<dbReference type="AlphaFoldDB" id="A0A2S0JWX0"/>
<reference evidence="3" key="1">
    <citation type="submission" date="2017-03" db="EMBL/GenBank/DDBJ databases">
        <title>The whole genome sequencing and assembly of Lysinibacillus sphaericus DSM 28T strain.</title>
        <authorList>
            <person name="Lee Y.-J."/>
            <person name="Yi H."/>
            <person name="Bahn Y.-S."/>
            <person name="Kim J.F."/>
            <person name="Lee D.-W."/>
        </authorList>
    </citation>
    <scope>NUCLEOTIDE SEQUENCE [LARGE SCALE GENOMIC DNA]</scope>
    <source>
        <strain evidence="3">DSM 28</strain>
    </source>
</reference>
<dbReference type="CDD" id="cd00093">
    <property type="entry name" value="HTH_XRE"/>
    <property type="match status" value="1"/>
</dbReference>
<feature type="domain" description="HTH cro/C1-type" evidence="2">
    <location>
        <begin position="5"/>
        <end position="59"/>
    </location>
</feature>
<dbReference type="InterPro" id="IPR010982">
    <property type="entry name" value="Lambda_DNA-bd_dom_sf"/>
</dbReference>
<dbReference type="PROSITE" id="PS50943">
    <property type="entry name" value="HTH_CROC1"/>
    <property type="match status" value="1"/>
</dbReference>
<dbReference type="PANTHER" id="PTHR46558">
    <property type="entry name" value="TRACRIPTIONAL REGULATORY PROTEIN-RELATED-RELATED"/>
    <property type="match status" value="1"/>
</dbReference>
<proteinExistence type="predicted"/>
<dbReference type="SMART" id="SM00530">
    <property type="entry name" value="HTH_XRE"/>
    <property type="match status" value="1"/>
</dbReference>
<organism evidence="3">
    <name type="scientific">Lysinibacillus sphaericus</name>
    <name type="common">Bacillus sphaericus</name>
    <dbReference type="NCBI Taxonomy" id="1421"/>
    <lineage>
        <taxon>Bacteria</taxon>
        <taxon>Bacillati</taxon>
        <taxon>Bacillota</taxon>
        <taxon>Bacilli</taxon>
        <taxon>Bacillales</taxon>
        <taxon>Bacillaceae</taxon>
        <taxon>Lysinibacillus</taxon>
    </lineage>
</organism>
<evidence type="ECO:0000313" key="3">
    <source>
        <dbReference type="EMBL" id="AVK95581.1"/>
    </source>
</evidence>
<sequence length="62" mass="7239">MYYKLYVARKENKLKQVDVAKKLNIHSVTYSRKETGEKEFTLSEAFKLAEMFDTTVDKLFGG</sequence>
<evidence type="ECO:0000313" key="5">
    <source>
        <dbReference type="Proteomes" id="UP000255295"/>
    </source>
</evidence>
<reference evidence="4 5" key="2">
    <citation type="submission" date="2018-06" db="EMBL/GenBank/DDBJ databases">
        <authorList>
            <consortium name="Pathogen Informatics"/>
            <person name="Doyle S."/>
        </authorList>
    </citation>
    <scope>NUCLEOTIDE SEQUENCE [LARGE SCALE GENOMIC DNA]</scope>
    <source>
        <strain evidence="4 5">NCTC10338</strain>
    </source>
</reference>
<dbReference type="GeneID" id="48275445"/>
<dbReference type="PANTHER" id="PTHR46558:SF4">
    <property type="entry name" value="DNA-BIDING PHAGE PROTEIN"/>
    <property type="match status" value="1"/>
</dbReference>
<dbReference type="Pfam" id="PF01381">
    <property type="entry name" value="HTH_3"/>
    <property type="match status" value="1"/>
</dbReference>
<gene>
    <name evidence="3" type="ORF">LS41612_04480</name>
    <name evidence="4" type="ORF">NCTC10338_03884</name>
</gene>
<dbReference type="RefSeq" id="WP_024364782.1">
    <property type="nucleotide sequence ID" value="NZ_BJNS01000034.1"/>
</dbReference>
<name>A0A2S0JWX0_LYSSH</name>